<protein>
    <submittedName>
        <fullName evidence="2">Uncharacterized protein</fullName>
    </submittedName>
</protein>
<evidence type="ECO:0000256" key="1">
    <source>
        <dbReference type="SAM" id="MobiDB-lite"/>
    </source>
</evidence>
<organism evidence="2 3">
    <name type="scientific">Aedes aegypti</name>
    <name type="common">Yellowfever mosquito</name>
    <name type="synonym">Culex aegypti</name>
    <dbReference type="NCBI Taxonomy" id="7159"/>
    <lineage>
        <taxon>Eukaryota</taxon>
        <taxon>Metazoa</taxon>
        <taxon>Ecdysozoa</taxon>
        <taxon>Arthropoda</taxon>
        <taxon>Hexapoda</taxon>
        <taxon>Insecta</taxon>
        <taxon>Pterygota</taxon>
        <taxon>Neoptera</taxon>
        <taxon>Endopterygota</taxon>
        <taxon>Diptera</taxon>
        <taxon>Nematocera</taxon>
        <taxon>Culicoidea</taxon>
        <taxon>Culicidae</taxon>
        <taxon>Culicinae</taxon>
        <taxon>Aedini</taxon>
        <taxon>Aedes</taxon>
        <taxon>Stegomyia</taxon>
    </lineage>
</organism>
<feature type="compositionally biased region" description="Basic and acidic residues" evidence="1">
    <location>
        <begin position="187"/>
        <end position="197"/>
    </location>
</feature>
<gene>
    <name evidence="2" type="primary">110674481</name>
</gene>
<reference evidence="2 3" key="1">
    <citation type="submission" date="2017-06" db="EMBL/GenBank/DDBJ databases">
        <title>Aedes aegypti genome working group (AGWG) sequencing and assembly.</title>
        <authorList>
            <consortium name="Aedes aegypti Genome Working Group (AGWG)"/>
            <person name="Matthews B.J."/>
        </authorList>
    </citation>
    <scope>NUCLEOTIDE SEQUENCE [LARGE SCALE GENOMIC DNA]</scope>
    <source>
        <strain evidence="2 3">LVP_AGWG</strain>
    </source>
</reference>
<dbReference type="EnsemblMetazoa" id="AAEL025523-RB">
    <property type="protein sequence ID" value="AAEL025523-PB"/>
    <property type="gene ID" value="AAEL025523"/>
</dbReference>
<name>A0A6I8U3I7_AEDAE</name>
<feature type="compositionally biased region" description="Basic and acidic residues" evidence="1">
    <location>
        <begin position="86"/>
        <end position="100"/>
    </location>
</feature>
<dbReference type="Proteomes" id="UP000008820">
    <property type="component" value="Chromosome 1"/>
</dbReference>
<sequence>MVAESQRHRLDSFEFKARSSFSHHDLDYKMKMLQLTLVYRRSVADDRPAPIAQPNRHSFAQETFGKAKQMAIHQPFHLPKILAVEPKQRQSAKTEKKNKSMADVTSATLPTNPQSSKVQRLVRMFESNTNTAPKRVPSFLSSKRVVEPKTKPKMPEAEKKPQDVVTEVPVDSIPEPVPNDNQIRAELSQRRKQLDAL</sequence>
<reference evidence="2" key="2">
    <citation type="submission" date="2020-05" db="UniProtKB">
        <authorList>
            <consortium name="EnsemblMetazoa"/>
        </authorList>
    </citation>
    <scope>IDENTIFICATION</scope>
    <source>
        <strain evidence="2">LVP_AGWG</strain>
    </source>
</reference>
<dbReference type="OrthoDB" id="10431688at2759"/>
<feature type="region of interest" description="Disordered" evidence="1">
    <location>
        <begin position="129"/>
        <end position="197"/>
    </location>
</feature>
<feature type="compositionally biased region" description="Basic and acidic residues" evidence="1">
    <location>
        <begin position="144"/>
        <end position="162"/>
    </location>
</feature>
<dbReference type="AlphaFoldDB" id="A0A6I8U3I7"/>
<keyword evidence="3" id="KW-1185">Reference proteome</keyword>
<feature type="compositionally biased region" description="Polar residues" evidence="1">
    <location>
        <begin position="103"/>
        <end position="116"/>
    </location>
</feature>
<accession>A0A6I8U3I7</accession>
<dbReference type="InParanoid" id="A0A6I8U3I7"/>
<evidence type="ECO:0000313" key="2">
    <source>
        <dbReference type="EnsemblMetazoa" id="AAEL025523-PB"/>
    </source>
</evidence>
<feature type="region of interest" description="Disordered" evidence="1">
    <location>
        <begin position="83"/>
        <end position="116"/>
    </location>
</feature>
<evidence type="ECO:0000313" key="3">
    <source>
        <dbReference type="Proteomes" id="UP000008820"/>
    </source>
</evidence>
<proteinExistence type="predicted"/>